<reference evidence="2" key="1">
    <citation type="journal article" date="2023" name="Nat. Commun.">
        <title>Diploid and tetraploid genomes of Acorus and the evolution of monocots.</title>
        <authorList>
            <person name="Ma L."/>
            <person name="Liu K.W."/>
            <person name="Li Z."/>
            <person name="Hsiao Y.Y."/>
            <person name="Qi Y."/>
            <person name="Fu T."/>
            <person name="Tang G.D."/>
            <person name="Zhang D."/>
            <person name="Sun W.H."/>
            <person name="Liu D.K."/>
            <person name="Li Y."/>
            <person name="Chen G.Z."/>
            <person name="Liu X.D."/>
            <person name="Liao X.Y."/>
            <person name="Jiang Y.T."/>
            <person name="Yu X."/>
            <person name="Hao Y."/>
            <person name="Huang J."/>
            <person name="Zhao X.W."/>
            <person name="Ke S."/>
            <person name="Chen Y.Y."/>
            <person name="Wu W.L."/>
            <person name="Hsu J.L."/>
            <person name="Lin Y.F."/>
            <person name="Huang M.D."/>
            <person name="Li C.Y."/>
            <person name="Huang L."/>
            <person name="Wang Z.W."/>
            <person name="Zhao X."/>
            <person name="Zhong W.Y."/>
            <person name="Peng D.H."/>
            <person name="Ahmad S."/>
            <person name="Lan S."/>
            <person name="Zhang J.S."/>
            <person name="Tsai W.C."/>
            <person name="Van de Peer Y."/>
            <person name="Liu Z.J."/>
        </authorList>
    </citation>
    <scope>NUCLEOTIDE SEQUENCE</scope>
    <source>
        <strain evidence="2">CP</strain>
    </source>
</reference>
<feature type="region of interest" description="Disordered" evidence="1">
    <location>
        <begin position="73"/>
        <end position="99"/>
    </location>
</feature>
<dbReference type="AlphaFoldDB" id="A0AAV9CVS6"/>
<name>A0AAV9CVS6_ACOCL</name>
<dbReference type="Proteomes" id="UP001180020">
    <property type="component" value="Unassembled WGS sequence"/>
</dbReference>
<accession>A0AAV9CVS6</accession>
<organism evidence="2 3">
    <name type="scientific">Acorus calamus</name>
    <name type="common">Sweet flag</name>
    <dbReference type="NCBI Taxonomy" id="4465"/>
    <lineage>
        <taxon>Eukaryota</taxon>
        <taxon>Viridiplantae</taxon>
        <taxon>Streptophyta</taxon>
        <taxon>Embryophyta</taxon>
        <taxon>Tracheophyta</taxon>
        <taxon>Spermatophyta</taxon>
        <taxon>Magnoliopsida</taxon>
        <taxon>Liliopsida</taxon>
        <taxon>Acoraceae</taxon>
        <taxon>Acorus</taxon>
    </lineage>
</organism>
<feature type="compositionally biased region" description="Basic and acidic residues" evidence="1">
    <location>
        <begin position="81"/>
        <end position="99"/>
    </location>
</feature>
<evidence type="ECO:0000313" key="2">
    <source>
        <dbReference type="EMBL" id="KAK1292606.1"/>
    </source>
</evidence>
<sequence length="99" mass="10508">MIGSNNVIGIGGCEGNSIEVAKGGGGGEGLFEGKGGEEVGLMEVDLRGPCVEDKTFVTVHSISRRSYVSNEVTNKRRRRREGGIDREGRAGREVVDGGW</sequence>
<comment type="caution">
    <text evidence="2">The sequence shown here is derived from an EMBL/GenBank/DDBJ whole genome shotgun (WGS) entry which is preliminary data.</text>
</comment>
<proteinExistence type="predicted"/>
<reference evidence="2" key="2">
    <citation type="submission" date="2023-06" db="EMBL/GenBank/DDBJ databases">
        <authorList>
            <person name="Ma L."/>
            <person name="Liu K.-W."/>
            <person name="Li Z."/>
            <person name="Hsiao Y.-Y."/>
            <person name="Qi Y."/>
            <person name="Fu T."/>
            <person name="Tang G."/>
            <person name="Zhang D."/>
            <person name="Sun W.-H."/>
            <person name="Liu D.-K."/>
            <person name="Li Y."/>
            <person name="Chen G.-Z."/>
            <person name="Liu X.-D."/>
            <person name="Liao X.-Y."/>
            <person name="Jiang Y.-T."/>
            <person name="Yu X."/>
            <person name="Hao Y."/>
            <person name="Huang J."/>
            <person name="Zhao X.-W."/>
            <person name="Ke S."/>
            <person name="Chen Y.-Y."/>
            <person name="Wu W.-L."/>
            <person name="Hsu J.-L."/>
            <person name="Lin Y.-F."/>
            <person name="Huang M.-D."/>
            <person name="Li C.-Y."/>
            <person name="Huang L."/>
            <person name="Wang Z.-W."/>
            <person name="Zhao X."/>
            <person name="Zhong W.-Y."/>
            <person name="Peng D.-H."/>
            <person name="Ahmad S."/>
            <person name="Lan S."/>
            <person name="Zhang J.-S."/>
            <person name="Tsai W.-C."/>
            <person name="Van De Peer Y."/>
            <person name="Liu Z.-J."/>
        </authorList>
    </citation>
    <scope>NUCLEOTIDE SEQUENCE</scope>
    <source>
        <strain evidence="2">CP</strain>
        <tissue evidence="2">Leaves</tissue>
    </source>
</reference>
<protein>
    <submittedName>
        <fullName evidence="2">Uncharacterized protein</fullName>
    </submittedName>
</protein>
<dbReference type="EMBL" id="JAUJYO010000017">
    <property type="protein sequence ID" value="KAK1292606.1"/>
    <property type="molecule type" value="Genomic_DNA"/>
</dbReference>
<keyword evidence="3" id="KW-1185">Reference proteome</keyword>
<evidence type="ECO:0000256" key="1">
    <source>
        <dbReference type="SAM" id="MobiDB-lite"/>
    </source>
</evidence>
<evidence type="ECO:0000313" key="3">
    <source>
        <dbReference type="Proteomes" id="UP001180020"/>
    </source>
</evidence>
<gene>
    <name evidence="2" type="ORF">QJS10_CPB17g01593</name>
</gene>